<evidence type="ECO:0000313" key="1">
    <source>
        <dbReference type="EMBL" id="PQQ14366.1"/>
    </source>
</evidence>
<keyword evidence="2" id="KW-1185">Reference proteome</keyword>
<organism evidence="1 2">
    <name type="scientific">Prunus yedoensis var. nudiflora</name>
    <dbReference type="NCBI Taxonomy" id="2094558"/>
    <lineage>
        <taxon>Eukaryota</taxon>
        <taxon>Viridiplantae</taxon>
        <taxon>Streptophyta</taxon>
        <taxon>Embryophyta</taxon>
        <taxon>Tracheophyta</taxon>
        <taxon>Spermatophyta</taxon>
        <taxon>Magnoliopsida</taxon>
        <taxon>eudicotyledons</taxon>
        <taxon>Gunneridae</taxon>
        <taxon>Pentapetalae</taxon>
        <taxon>rosids</taxon>
        <taxon>fabids</taxon>
        <taxon>Rosales</taxon>
        <taxon>Rosaceae</taxon>
        <taxon>Amygdaloideae</taxon>
        <taxon>Amygdaleae</taxon>
        <taxon>Prunus</taxon>
    </lineage>
</organism>
<sequence length="110" mass="11811">MISAVSSVPQKAHKLFDPFSGFSALWCSSCSSPSLQLFPSKLTSTSSVSMASSTSSSVETRSQVFRPLLRTSAEKSKARFYPISLCPGSMMMAPLLIHASSALLWTVACR</sequence>
<accession>A0A315AJB4</accession>
<dbReference type="Proteomes" id="UP000250321">
    <property type="component" value="Unassembled WGS sequence"/>
</dbReference>
<protein>
    <submittedName>
        <fullName evidence="1">Uncharacterized protein</fullName>
    </submittedName>
</protein>
<comment type="caution">
    <text evidence="1">The sequence shown here is derived from an EMBL/GenBank/DDBJ whole genome shotgun (WGS) entry which is preliminary data.</text>
</comment>
<proteinExistence type="predicted"/>
<evidence type="ECO:0000313" key="2">
    <source>
        <dbReference type="Proteomes" id="UP000250321"/>
    </source>
</evidence>
<name>A0A315AJB4_PRUYE</name>
<dbReference type="EMBL" id="PJQY01000261">
    <property type="protein sequence ID" value="PQQ14366.1"/>
    <property type="molecule type" value="Genomic_DNA"/>
</dbReference>
<gene>
    <name evidence="1" type="ORF">Pyn_38982</name>
</gene>
<reference evidence="1 2" key="1">
    <citation type="submission" date="2018-02" db="EMBL/GenBank/DDBJ databases">
        <title>Draft genome of wild Prunus yedoensis var. nudiflora.</title>
        <authorList>
            <person name="Baek S."/>
            <person name="Kim J.-H."/>
            <person name="Choi K."/>
            <person name="Kim G.-B."/>
            <person name="Cho A."/>
            <person name="Jang H."/>
            <person name="Shin C.-H."/>
            <person name="Yu H.-J."/>
            <person name="Mun J.-H."/>
        </authorList>
    </citation>
    <scope>NUCLEOTIDE SEQUENCE [LARGE SCALE GENOMIC DNA]</scope>
    <source>
        <strain evidence="2">cv. Jeju island</strain>
        <tissue evidence="1">Leaf</tissue>
    </source>
</reference>
<dbReference type="AlphaFoldDB" id="A0A315AJB4"/>